<comment type="caution">
    <text evidence="3">The sequence shown here is derived from an EMBL/GenBank/DDBJ whole genome shotgun (WGS) entry which is preliminary data.</text>
</comment>
<evidence type="ECO:0000259" key="2">
    <source>
        <dbReference type="Pfam" id="PF00144"/>
    </source>
</evidence>
<proteinExistence type="predicted"/>
<dbReference type="InterPro" id="IPR012338">
    <property type="entry name" value="Beta-lactam/transpept-like"/>
</dbReference>
<dbReference type="PANTHER" id="PTHR46825">
    <property type="entry name" value="D-ALANYL-D-ALANINE-CARBOXYPEPTIDASE/ENDOPEPTIDASE AMPH"/>
    <property type="match status" value="1"/>
</dbReference>
<reference evidence="3 4" key="1">
    <citation type="submission" date="2019-02" db="EMBL/GenBank/DDBJ databases">
        <title>Draft genome sequence of Amycolatopsis sp. 8-3EHSu isolated from roots of Suaeda maritima.</title>
        <authorList>
            <person name="Duangmal K."/>
            <person name="Chantavorakit T."/>
        </authorList>
    </citation>
    <scope>NUCLEOTIDE SEQUENCE [LARGE SCALE GENOMIC DNA]</scope>
    <source>
        <strain evidence="3 4">8-3EHSu</strain>
    </source>
</reference>
<feature type="chain" id="PRO_5020187008" evidence="1">
    <location>
        <begin position="25"/>
        <end position="379"/>
    </location>
</feature>
<dbReference type="Gene3D" id="3.40.710.10">
    <property type="entry name" value="DD-peptidase/beta-lactamase superfamily"/>
    <property type="match status" value="1"/>
</dbReference>
<evidence type="ECO:0000313" key="3">
    <source>
        <dbReference type="EMBL" id="RZQ62329.1"/>
    </source>
</evidence>
<keyword evidence="1" id="KW-0732">Signal</keyword>
<protein>
    <submittedName>
        <fullName evidence="3">Class A beta-lactamase-related serine hydrolase</fullName>
    </submittedName>
</protein>
<dbReference type="Pfam" id="PF00144">
    <property type="entry name" value="Beta-lactamase"/>
    <property type="match status" value="1"/>
</dbReference>
<dbReference type="PANTHER" id="PTHR46825:SF9">
    <property type="entry name" value="BETA-LACTAMASE-RELATED DOMAIN-CONTAINING PROTEIN"/>
    <property type="match status" value="1"/>
</dbReference>
<feature type="domain" description="Beta-lactamase-related" evidence="2">
    <location>
        <begin position="37"/>
        <end position="375"/>
    </location>
</feature>
<dbReference type="InterPro" id="IPR001466">
    <property type="entry name" value="Beta-lactam-related"/>
</dbReference>
<evidence type="ECO:0000256" key="1">
    <source>
        <dbReference type="SAM" id="SignalP"/>
    </source>
</evidence>
<gene>
    <name evidence="3" type="ORF">EWH70_18820</name>
</gene>
<dbReference type="GO" id="GO:0016787">
    <property type="term" value="F:hydrolase activity"/>
    <property type="evidence" value="ECO:0007669"/>
    <property type="project" value="UniProtKB-KW"/>
</dbReference>
<dbReference type="Proteomes" id="UP000292003">
    <property type="component" value="Unassembled WGS sequence"/>
</dbReference>
<keyword evidence="3" id="KW-0378">Hydrolase</keyword>
<dbReference type="RefSeq" id="WP_130476757.1">
    <property type="nucleotide sequence ID" value="NZ_SFCC01000009.1"/>
</dbReference>
<accession>A0A4Q7J5F4</accession>
<dbReference type="AlphaFoldDB" id="A0A4Q7J5F4"/>
<dbReference type="SUPFAM" id="SSF56601">
    <property type="entry name" value="beta-lactamase/transpeptidase-like"/>
    <property type="match status" value="1"/>
</dbReference>
<keyword evidence="4" id="KW-1185">Reference proteome</keyword>
<evidence type="ECO:0000313" key="4">
    <source>
        <dbReference type="Proteomes" id="UP000292003"/>
    </source>
</evidence>
<dbReference type="OrthoDB" id="503788at2"/>
<organism evidence="3 4">
    <name type="scientific">Amycolatopsis suaedae</name>
    <dbReference type="NCBI Taxonomy" id="2510978"/>
    <lineage>
        <taxon>Bacteria</taxon>
        <taxon>Bacillati</taxon>
        <taxon>Actinomycetota</taxon>
        <taxon>Actinomycetes</taxon>
        <taxon>Pseudonocardiales</taxon>
        <taxon>Pseudonocardiaceae</taxon>
        <taxon>Amycolatopsis</taxon>
    </lineage>
</organism>
<name>A0A4Q7J5F4_9PSEU</name>
<dbReference type="EMBL" id="SFCC01000009">
    <property type="protein sequence ID" value="RZQ62329.1"/>
    <property type="molecule type" value="Genomic_DNA"/>
</dbReference>
<dbReference type="InterPro" id="IPR050491">
    <property type="entry name" value="AmpC-like"/>
</dbReference>
<sequence>MIRYGVLALVIAMTSVLAPPAATAGNDLPRRMDAALERAAARFGDAGVQAVAIRDGRVIWSGRRGAAIVEPREPVTDRTMFVYASLSKLLLAAFALHQAETGVIDLDRPIAGYVGDEVPGARVVTIRMLLTHTSGYPDLYADPATAPLFPPGDRYDPNRPYTFEMLAPGIKEPVEPGRHFAYSNTGYIVLGRVLTEVSGGAQAFDNAYRRFLRRADHRLGEDQVTLRRSRRAFDRFAHGYTPKDNGTLEDFFTAYGATGIPTDLYGQPFADGLFAGTALGAGLTLDALFARGRMLRPATVRQMIAPAPQSPGGYGMGTYPTVAGGRTWQGHGGAYIGFNSMAGTDLGRGVTVVVLVNQLTPDAPAETIWRALAEASGHS</sequence>
<feature type="signal peptide" evidence="1">
    <location>
        <begin position="1"/>
        <end position="24"/>
    </location>
</feature>